<evidence type="ECO:0000313" key="3">
    <source>
        <dbReference type="Proteomes" id="UP000587527"/>
    </source>
</evidence>
<dbReference type="InterPro" id="IPR025847">
    <property type="entry name" value="MEDS_domain"/>
</dbReference>
<feature type="domain" description="MEDS" evidence="1">
    <location>
        <begin position="14"/>
        <end position="60"/>
    </location>
</feature>
<dbReference type="Pfam" id="PF14417">
    <property type="entry name" value="MEDS"/>
    <property type="match status" value="1"/>
</dbReference>
<name>A0A841BIU8_9ACTN</name>
<accession>A0A841BIU8</accession>
<gene>
    <name evidence="2" type="ORF">F4553_000119</name>
</gene>
<comment type="caution">
    <text evidence="2">The sequence shown here is derived from an EMBL/GenBank/DDBJ whole genome shotgun (WGS) entry which is preliminary data.</text>
</comment>
<keyword evidence="3" id="KW-1185">Reference proteome</keyword>
<dbReference type="AlphaFoldDB" id="A0A841BIU8"/>
<dbReference type="RefSeq" id="WP_184830764.1">
    <property type="nucleotide sequence ID" value="NZ_JACHMN010000001.1"/>
</dbReference>
<proteinExistence type="predicted"/>
<evidence type="ECO:0000313" key="2">
    <source>
        <dbReference type="EMBL" id="MBB5866740.1"/>
    </source>
</evidence>
<sequence length="72" mass="7645">MGDVVTADQLVAGDHACLTFAEAEERWDLVAEFVAEGLDLGQRIVCFTDLVAPDDIAGELVVREVAALAALE</sequence>
<dbReference type="Proteomes" id="UP000587527">
    <property type="component" value="Unassembled WGS sequence"/>
</dbReference>
<dbReference type="EMBL" id="JACHMN010000001">
    <property type="protein sequence ID" value="MBB5866740.1"/>
    <property type="molecule type" value="Genomic_DNA"/>
</dbReference>
<organism evidence="2 3">
    <name type="scientific">Allocatelliglobosispora scoriae</name>
    <dbReference type="NCBI Taxonomy" id="643052"/>
    <lineage>
        <taxon>Bacteria</taxon>
        <taxon>Bacillati</taxon>
        <taxon>Actinomycetota</taxon>
        <taxon>Actinomycetes</taxon>
        <taxon>Micromonosporales</taxon>
        <taxon>Micromonosporaceae</taxon>
        <taxon>Allocatelliglobosispora</taxon>
    </lineage>
</organism>
<reference evidence="2 3" key="1">
    <citation type="submission" date="2020-08" db="EMBL/GenBank/DDBJ databases">
        <title>Sequencing the genomes of 1000 actinobacteria strains.</title>
        <authorList>
            <person name="Klenk H.-P."/>
        </authorList>
    </citation>
    <scope>NUCLEOTIDE SEQUENCE [LARGE SCALE GENOMIC DNA]</scope>
    <source>
        <strain evidence="2 3">DSM 45362</strain>
    </source>
</reference>
<protein>
    <recommendedName>
        <fullName evidence="1">MEDS domain-containing protein</fullName>
    </recommendedName>
</protein>
<evidence type="ECO:0000259" key="1">
    <source>
        <dbReference type="Pfam" id="PF14417"/>
    </source>
</evidence>